<organism evidence="13 14">
    <name type="scientific">Pichia kluyveri</name>
    <name type="common">Yeast</name>
    <dbReference type="NCBI Taxonomy" id="36015"/>
    <lineage>
        <taxon>Eukaryota</taxon>
        <taxon>Fungi</taxon>
        <taxon>Dikarya</taxon>
        <taxon>Ascomycota</taxon>
        <taxon>Saccharomycotina</taxon>
        <taxon>Pichiomycetes</taxon>
        <taxon>Pichiales</taxon>
        <taxon>Pichiaceae</taxon>
        <taxon>Pichia</taxon>
    </lineage>
</organism>
<comment type="function">
    <text evidence="11">Mannosyltransferase involved in glycosylphosphatidylinositol-anchor biosynthesis. Transfers the third mannose to Man2-GlcN-acyl-PI during GPI precursor assembly.</text>
</comment>
<protein>
    <recommendedName>
        <fullName evidence="12">Mannosyltransferase</fullName>
        <ecNumber evidence="12">2.4.1.-</ecNumber>
    </recommendedName>
</protein>
<keyword evidence="5 12" id="KW-0328">Glycosyltransferase</keyword>
<dbReference type="GO" id="GO:0006506">
    <property type="term" value="P:GPI anchor biosynthetic process"/>
    <property type="evidence" value="ECO:0007669"/>
    <property type="project" value="UniProtKB-KW"/>
</dbReference>
<dbReference type="GO" id="GO:0005789">
    <property type="term" value="C:endoplasmic reticulum membrane"/>
    <property type="evidence" value="ECO:0007669"/>
    <property type="project" value="UniProtKB-SubCell"/>
</dbReference>
<comment type="subcellular location">
    <subcellularLocation>
        <location evidence="1 12">Endoplasmic reticulum membrane</location>
        <topology evidence="1 12">Multi-pass membrane protein</topology>
    </subcellularLocation>
</comment>
<keyword evidence="10 12" id="KW-0472">Membrane</keyword>
<comment type="pathway">
    <text evidence="2">Glycolipid biosynthesis; glycosylphosphatidylinositol-anchor biosynthesis.</text>
</comment>
<evidence type="ECO:0000256" key="1">
    <source>
        <dbReference type="ARBA" id="ARBA00004477"/>
    </source>
</evidence>
<name>A0AAV5R5Y6_PICKL</name>
<feature type="transmembrane region" description="Helical" evidence="12">
    <location>
        <begin position="342"/>
        <end position="359"/>
    </location>
</feature>
<proteinExistence type="inferred from homology"/>
<evidence type="ECO:0000256" key="4">
    <source>
        <dbReference type="ARBA" id="ARBA00022502"/>
    </source>
</evidence>
<evidence type="ECO:0000256" key="7">
    <source>
        <dbReference type="ARBA" id="ARBA00022692"/>
    </source>
</evidence>
<evidence type="ECO:0000256" key="8">
    <source>
        <dbReference type="ARBA" id="ARBA00022824"/>
    </source>
</evidence>
<gene>
    <name evidence="13" type="ORF">DAPK24_025990</name>
</gene>
<dbReference type="EC" id="2.4.1.-" evidence="12"/>
<dbReference type="Proteomes" id="UP001378960">
    <property type="component" value="Unassembled WGS sequence"/>
</dbReference>
<evidence type="ECO:0000256" key="10">
    <source>
        <dbReference type="ARBA" id="ARBA00023136"/>
    </source>
</evidence>
<feature type="transmembrane region" description="Helical" evidence="12">
    <location>
        <begin position="312"/>
        <end position="330"/>
    </location>
</feature>
<evidence type="ECO:0000313" key="14">
    <source>
        <dbReference type="Proteomes" id="UP001378960"/>
    </source>
</evidence>
<evidence type="ECO:0000313" key="13">
    <source>
        <dbReference type="EMBL" id="GMM46024.1"/>
    </source>
</evidence>
<evidence type="ECO:0000256" key="5">
    <source>
        <dbReference type="ARBA" id="ARBA00022676"/>
    </source>
</evidence>
<reference evidence="13 14" key="1">
    <citation type="journal article" date="2023" name="Elife">
        <title>Identification of key yeast species and microbe-microbe interactions impacting larval growth of Drosophila in the wild.</title>
        <authorList>
            <person name="Mure A."/>
            <person name="Sugiura Y."/>
            <person name="Maeda R."/>
            <person name="Honda K."/>
            <person name="Sakurai N."/>
            <person name="Takahashi Y."/>
            <person name="Watada M."/>
            <person name="Katoh T."/>
            <person name="Gotoh A."/>
            <person name="Gotoh Y."/>
            <person name="Taniguchi I."/>
            <person name="Nakamura K."/>
            <person name="Hayashi T."/>
            <person name="Katayama T."/>
            <person name="Uemura T."/>
            <person name="Hattori Y."/>
        </authorList>
    </citation>
    <scope>NUCLEOTIDE SEQUENCE [LARGE SCALE GENOMIC DNA]</scope>
    <source>
        <strain evidence="13 14">PK-24</strain>
    </source>
</reference>
<dbReference type="Pfam" id="PF03901">
    <property type="entry name" value="Glyco_transf_22"/>
    <property type="match status" value="1"/>
</dbReference>
<evidence type="ECO:0000256" key="3">
    <source>
        <dbReference type="ARBA" id="ARBA00006065"/>
    </source>
</evidence>
<feature type="transmembrane region" description="Helical" evidence="12">
    <location>
        <begin position="213"/>
        <end position="232"/>
    </location>
</feature>
<dbReference type="GO" id="GO:0000026">
    <property type="term" value="F:alpha-1,2-mannosyltransferase activity"/>
    <property type="evidence" value="ECO:0007669"/>
    <property type="project" value="TreeGrafter"/>
</dbReference>
<evidence type="ECO:0000256" key="6">
    <source>
        <dbReference type="ARBA" id="ARBA00022679"/>
    </source>
</evidence>
<comment type="caution">
    <text evidence="13">The sequence shown here is derived from an EMBL/GenBank/DDBJ whole genome shotgun (WGS) entry which is preliminary data.</text>
</comment>
<sequence length="531" mass="62704">MAVVDVNWLDTTLNTLPVPTLWALFIFRLINSLSINTFFQADEYWQVLEPAHVAVFGYGYLTWEWKYGLRSYLHPIIYMIPYWIVKQLNLPPNVEYIFVQLSPKFINALIASLGEFYLYRYIQLKFNNKKLAILVSYLSIFSAWNWYCWCRSFANSFELSLTIISLYYLEASQISKSLLFAAINCIIRPTNSIIWIFYLPYEFFNHTSYIMDASFIGSIVLAIDSSVNYYYYSSWKLPLIEFFKFNVFDNLSAFYGVSDPSFYFVQAIPLLLLNYLIFFLIGILKTPWSEFKSLMLFYLVIFSFISHKEFRFIYPLMPMLLTYTASGILSMSNRVSNKLMKLYIFITIISSCMLGYYFTRYHETGEYQIPSIMRGIVIKENESINATKPITIGFLTPCHSTPFQSHFHLDDSEAQIWFLTCEPPLSTNLKDGVTVSEYMDESDYFYENPLQFVQDNFPDFNDQSTNIQAEWPHQWPDYLIVFENLFDNNPTLEEYIKSNYQIDRSIWNAPFHWDDRRTGNLLILKKYSINS</sequence>
<dbReference type="PANTHER" id="PTHR22760">
    <property type="entry name" value="GLYCOSYLTRANSFERASE"/>
    <property type="match status" value="1"/>
</dbReference>
<dbReference type="InterPro" id="IPR005599">
    <property type="entry name" value="GPI_mannosylTrfase"/>
</dbReference>
<feature type="transmembrane region" description="Helical" evidence="12">
    <location>
        <begin position="20"/>
        <end position="39"/>
    </location>
</feature>
<accession>A0AAV5R5Y6</accession>
<evidence type="ECO:0000256" key="12">
    <source>
        <dbReference type="RuleBase" id="RU363075"/>
    </source>
</evidence>
<keyword evidence="8 12" id="KW-0256">Endoplasmic reticulum</keyword>
<keyword evidence="9 12" id="KW-1133">Transmembrane helix</keyword>
<keyword evidence="4" id="KW-0337">GPI-anchor biosynthesis</keyword>
<feature type="transmembrane region" description="Helical" evidence="12">
    <location>
        <begin position="263"/>
        <end position="284"/>
    </location>
</feature>
<evidence type="ECO:0000256" key="2">
    <source>
        <dbReference type="ARBA" id="ARBA00004687"/>
    </source>
</evidence>
<feature type="transmembrane region" description="Helical" evidence="12">
    <location>
        <begin position="178"/>
        <end position="201"/>
    </location>
</feature>
<keyword evidence="14" id="KW-1185">Reference proteome</keyword>
<keyword evidence="7 12" id="KW-0812">Transmembrane</keyword>
<feature type="transmembrane region" description="Helical" evidence="12">
    <location>
        <begin position="291"/>
        <end position="306"/>
    </location>
</feature>
<evidence type="ECO:0000256" key="11">
    <source>
        <dbReference type="ARBA" id="ARBA00024708"/>
    </source>
</evidence>
<dbReference type="EMBL" id="BTGB01000003">
    <property type="protein sequence ID" value="GMM46024.1"/>
    <property type="molecule type" value="Genomic_DNA"/>
</dbReference>
<feature type="transmembrane region" description="Helical" evidence="12">
    <location>
        <begin position="97"/>
        <end position="119"/>
    </location>
</feature>
<dbReference type="AlphaFoldDB" id="A0AAV5R5Y6"/>
<dbReference type="PANTHER" id="PTHR22760:SF4">
    <property type="entry name" value="GPI MANNOSYLTRANSFERASE 3"/>
    <property type="match status" value="1"/>
</dbReference>
<comment type="similarity">
    <text evidence="3">Belongs to the glycosyltransferase 22 family. PIGB subfamily.</text>
</comment>
<feature type="transmembrane region" description="Helical" evidence="12">
    <location>
        <begin position="131"/>
        <end position="147"/>
    </location>
</feature>
<evidence type="ECO:0000256" key="9">
    <source>
        <dbReference type="ARBA" id="ARBA00022989"/>
    </source>
</evidence>
<keyword evidence="6" id="KW-0808">Transferase</keyword>